<protein>
    <submittedName>
        <fullName evidence="1">Uncharacterized protein</fullName>
    </submittedName>
</protein>
<comment type="caution">
    <text evidence="1">The sequence shown here is derived from an EMBL/GenBank/DDBJ whole genome shotgun (WGS) entry which is preliminary data.</text>
</comment>
<accession>A0ABW4UR24</accession>
<gene>
    <name evidence="1" type="ORF">ACFSGI_08410</name>
</gene>
<proteinExistence type="predicted"/>
<sequence length="192" mass="22385">MPSYSVESEKKTKIVDISSFFNNDAISYANNLSDGRFNVWWNTFPAEELPPSNTEIEIEGIPFLFPSKEDGEMNNMIVDGQLIEIESAFYDWIYILAAGERRAEDTVYLYYENGEIDQEWIRVSDFWPGDSFFGEPIGIRTQNMHYPHHIQHNHQPTIWLQRIPVPRINSRLSKISFPKNKAIHIFAITLVK</sequence>
<organism evidence="1 2">
    <name type="scientific">Paenibacillus nicotianae</name>
    <dbReference type="NCBI Taxonomy" id="1526551"/>
    <lineage>
        <taxon>Bacteria</taxon>
        <taxon>Bacillati</taxon>
        <taxon>Bacillota</taxon>
        <taxon>Bacilli</taxon>
        <taxon>Bacillales</taxon>
        <taxon>Paenibacillaceae</taxon>
        <taxon>Paenibacillus</taxon>
    </lineage>
</organism>
<dbReference type="Proteomes" id="UP001597403">
    <property type="component" value="Unassembled WGS sequence"/>
</dbReference>
<dbReference type="EMBL" id="JBHUGF010000010">
    <property type="protein sequence ID" value="MFD1989978.1"/>
    <property type="molecule type" value="Genomic_DNA"/>
</dbReference>
<evidence type="ECO:0000313" key="1">
    <source>
        <dbReference type="EMBL" id="MFD1989978.1"/>
    </source>
</evidence>
<dbReference type="RefSeq" id="WP_204823694.1">
    <property type="nucleotide sequence ID" value="NZ_JBHUGF010000010.1"/>
</dbReference>
<reference evidence="2" key="1">
    <citation type="journal article" date="2019" name="Int. J. Syst. Evol. Microbiol.">
        <title>The Global Catalogue of Microorganisms (GCM) 10K type strain sequencing project: providing services to taxonomists for standard genome sequencing and annotation.</title>
        <authorList>
            <consortium name="The Broad Institute Genomics Platform"/>
            <consortium name="The Broad Institute Genome Sequencing Center for Infectious Disease"/>
            <person name="Wu L."/>
            <person name="Ma J."/>
        </authorList>
    </citation>
    <scope>NUCLEOTIDE SEQUENCE [LARGE SCALE GENOMIC DNA]</scope>
    <source>
        <strain evidence="2">CGMCC 1.15067</strain>
    </source>
</reference>
<name>A0ABW4UR24_9BACL</name>
<keyword evidence="2" id="KW-1185">Reference proteome</keyword>
<evidence type="ECO:0000313" key="2">
    <source>
        <dbReference type="Proteomes" id="UP001597403"/>
    </source>
</evidence>